<reference evidence="2 3" key="1">
    <citation type="submission" date="2020-08" db="EMBL/GenBank/DDBJ databases">
        <title>A Genomic Blueprint of the Chicken Gut Microbiome.</title>
        <authorList>
            <person name="Gilroy R."/>
            <person name="Ravi A."/>
            <person name="Getino M."/>
            <person name="Pursley I."/>
            <person name="Horton D.L."/>
            <person name="Alikhan N.-F."/>
            <person name="Baker D."/>
            <person name="Gharbi K."/>
            <person name="Hall N."/>
            <person name="Watson M."/>
            <person name="Adriaenssens E.M."/>
            <person name="Foster-Nyarko E."/>
            <person name="Jarju S."/>
            <person name="Secka A."/>
            <person name="Antonio M."/>
            <person name="Oren A."/>
            <person name="Chaudhuri R."/>
            <person name="La Ragione R.M."/>
            <person name="Hildebrand F."/>
            <person name="Pallen M.J."/>
        </authorList>
    </citation>
    <scope>NUCLEOTIDE SEQUENCE [LARGE SCALE GENOMIC DNA]</scope>
    <source>
        <strain evidence="2 3">N37</strain>
    </source>
</reference>
<dbReference type="SUPFAM" id="SSF53448">
    <property type="entry name" value="Nucleotide-diphospho-sugar transferases"/>
    <property type="match status" value="1"/>
</dbReference>
<dbReference type="InterPro" id="IPR005835">
    <property type="entry name" value="NTP_transferase_dom"/>
</dbReference>
<feature type="domain" description="Nucleotidyl transferase" evidence="1">
    <location>
        <begin position="11"/>
        <end position="142"/>
    </location>
</feature>
<dbReference type="InterPro" id="IPR029044">
    <property type="entry name" value="Nucleotide-diphossugar_trans"/>
</dbReference>
<evidence type="ECO:0000313" key="3">
    <source>
        <dbReference type="Proteomes" id="UP000627166"/>
    </source>
</evidence>
<evidence type="ECO:0000313" key="2">
    <source>
        <dbReference type="EMBL" id="MBD8046871.1"/>
    </source>
</evidence>
<gene>
    <name evidence="2" type="ORF">H9637_07420</name>
</gene>
<protein>
    <recommendedName>
        <fullName evidence="1">Nucleotidyl transferase domain-containing protein</fullName>
    </recommendedName>
</protein>
<accession>A0ABR8YSB8</accession>
<proteinExistence type="predicted"/>
<dbReference type="Gene3D" id="3.90.550.10">
    <property type="entry name" value="Spore Coat Polysaccharide Biosynthesis Protein SpsA, Chain A"/>
    <property type="match status" value="1"/>
</dbReference>
<keyword evidence="3" id="KW-1185">Reference proteome</keyword>
<dbReference type="Pfam" id="PF00483">
    <property type="entry name" value="NTP_transferase"/>
    <property type="match status" value="1"/>
</dbReference>
<sequence length="146" mass="16825">MGMPDTIVQPDDSFSKLLKFHNDNNADLSLGVYPSNIPERLAPVDFDTKTGRVKWIYDKPEKTNLKNTWNIGIWSDKFSELLHEAVNDYIKNNDNTKEILLSDIFNLAIKKGLRVFSHYFKDGDCYDLGNIDEFISLKKTIENCSM</sequence>
<evidence type="ECO:0000259" key="1">
    <source>
        <dbReference type="Pfam" id="PF00483"/>
    </source>
</evidence>
<name>A0ABR8YSB8_9CLOT</name>
<dbReference type="EMBL" id="JACSQB010000052">
    <property type="protein sequence ID" value="MBD8046871.1"/>
    <property type="molecule type" value="Genomic_DNA"/>
</dbReference>
<comment type="caution">
    <text evidence="2">The sequence shown here is derived from an EMBL/GenBank/DDBJ whole genome shotgun (WGS) entry which is preliminary data.</text>
</comment>
<organism evidence="2 3">
    <name type="scientific">Clostridium faecium</name>
    <dbReference type="NCBI Taxonomy" id="2762223"/>
    <lineage>
        <taxon>Bacteria</taxon>
        <taxon>Bacillati</taxon>
        <taxon>Bacillota</taxon>
        <taxon>Clostridia</taxon>
        <taxon>Eubacteriales</taxon>
        <taxon>Clostridiaceae</taxon>
        <taxon>Clostridium</taxon>
    </lineage>
</organism>
<dbReference type="Proteomes" id="UP000627166">
    <property type="component" value="Unassembled WGS sequence"/>
</dbReference>